<dbReference type="Proteomes" id="UP000500791">
    <property type="component" value="Chromosome"/>
</dbReference>
<evidence type="ECO:0000313" key="8">
    <source>
        <dbReference type="EMBL" id="QIK40396.1"/>
    </source>
</evidence>
<feature type="domain" description="ABC3 transporter permease C-terminal" evidence="7">
    <location>
        <begin position="175"/>
        <end position="292"/>
    </location>
</feature>
<keyword evidence="9" id="KW-1185">Reference proteome</keyword>
<accession>A0A6G7VKK4</accession>
<evidence type="ECO:0000256" key="2">
    <source>
        <dbReference type="ARBA" id="ARBA00022475"/>
    </source>
</evidence>
<dbReference type="InterPro" id="IPR003838">
    <property type="entry name" value="ABC3_permease_C"/>
</dbReference>
<dbReference type="RefSeq" id="WP_166189820.1">
    <property type="nucleotide sequence ID" value="NZ_CP049811.1"/>
</dbReference>
<dbReference type="GO" id="GO:0051301">
    <property type="term" value="P:cell division"/>
    <property type="evidence" value="ECO:0007669"/>
    <property type="project" value="UniProtKB-KW"/>
</dbReference>
<dbReference type="InterPro" id="IPR004513">
    <property type="entry name" value="FtsX"/>
</dbReference>
<sequence length="297" mass="31287">MKLHRLLSGGAADGIVPTSGFTAWLVSLVSLAMAALGVAALAVCFATDRLADRWSAELARSSTVTIMVPEGQMDAQAEAALIAVRTTPGIQSARLLSEEEQSALLAPWLGSDLTLDVLPVPRVIVMEETVAGPDADSLRLRLEGEAPDAVYDDHTRWRRPMVAAAQRLRLFGLGALGLIALATAGMITLAAQASLAANEQIIGTLRLIGAQDNYIAGAFVRRFTLRALGGGVAGTVLAALGLLFMPDMAREAAFVTRLGPQGAQWALLLTVPLIAAATAFIATRMAAFRALRHLEDR</sequence>
<feature type="transmembrane region" description="Helical" evidence="6">
    <location>
        <begin position="265"/>
        <end position="287"/>
    </location>
</feature>
<keyword evidence="2" id="KW-1003">Cell membrane</keyword>
<protein>
    <submittedName>
        <fullName evidence="8">Cell division protein FtsX</fullName>
    </submittedName>
</protein>
<keyword evidence="8" id="KW-0131">Cell cycle</keyword>
<keyword evidence="3 6" id="KW-0812">Transmembrane</keyword>
<dbReference type="KEGG" id="mon:G8E03_06205"/>
<feature type="transmembrane region" description="Helical" evidence="6">
    <location>
        <begin position="23"/>
        <end position="46"/>
    </location>
</feature>
<evidence type="ECO:0000256" key="1">
    <source>
        <dbReference type="ARBA" id="ARBA00004651"/>
    </source>
</evidence>
<reference evidence="8 9" key="1">
    <citation type="submission" date="2020-03" db="EMBL/GenBank/DDBJ databases">
        <title>Complete genome sequence of Monaibacterium sp. ALG8 with diverse plasmids.</title>
        <authorList>
            <person name="Sun C."/>
        </authorList>
    </citation>
    <scope>NUCLEOTIDE SEQUENCE [LARGE SCALE GENOMIC DNA]</scope>
    <source>
        <strain evidence="8 9">ALG8</strain>
    </source>
</reference>
<evidence type="ECO:0000256" key="6">
    <source>
        <dbReference type="SAM" id="Phobius"/>
    </source>
</evidence>
<dbReference type="EMBL" id="CP049811">
    <property type="protein sequence ID" value="QIK40396.1"/>
    <property type="molecule type" value="Genomic_DNA"/>
</dbReference>
<comment type="subcellular location">
    <subcellularLocation>
        <location evidence="1">Cell membrane</location>
        <topology evidence="1">Multi-pass membrane protein</topology>
    </subcellularLocation>
</comment>
<dbReference type="Pfam" id="PF02687">
    <property type="entry name" value="FtsX"/>
    <property type="match status" value="1"/>
</dbReference>
<dbReference type="GO" id="GO:0032153">
    <property type="term" value="C:cell division site"/>
    <property type="evidence" value="ECO:0007669"/>
    <property type="project" value="TreeGrafter"/>
</dbReference>
<proteinExistence type="predicted"/>
<gene>
    <name evidence="8" type="ORF">G8E03_06205</name>
</gene>
<keyword evidence="5 6" id="KW-0472">Membrane</keyword>
<feature type="transmembrane region" description="Helical" evidence="6">
    <location>
        <begin position="227"/>
        <end position="245"/>
    </location>
</feature>
<evidence type="ECO:0000256" key="4">
    <source>
        <dbReference type="ARBA" id="ARBA00022989"/>
    </source>
</evidence>
<dbReference type="PANTHER" id="PTHR47755">
    <property type="entry name" value="CELL DIVISION PROTEIN FTSX"/>
    <property type="match status" value="1"/>
</dbReference>
<dbReference type="GO" id="GO:0005886">
    <property type="term" value="C:plasma membrane"/>
    <property type="evidence" value="ECO:0007669"/>
    <property type="project" value="UniProtKB-SubCell"/>
</dbReference>
<evidence type="ECO:0000256" key="5">
    <source>
        <dbReference type="ARBA" id="ARBA00023136"/>
    </source>
</evidence>
<organism evidence="8 9">
    <name type="scientific">Pontivivens nitratireducens</name>
    <dbReference type="NCBI Taxonomy" id="2758038"/>
    <lineage>
        <taxon>Bacteria</taxon>
        <taxon>Pseudomonadati</taxon>
        <taxon>Pseudomonadota</taxon>
        <taxon>Alphaproteobacteria</taxon>
        <taxon>Rhodobacterales</taxon>
        <taxon>Paracoccaceae</taxon>
        <taxon>Pontivivens</taxon>
    </lineage>
</organism>
<evidence type="ECO:0000256" key="3">
    <source>
        <dbReference type="ARBA" id="ARBA00022692"/>
    </source>
</evidence>
<keyword evidence="8" id="KW-0132">Cell division</keyword>
<feature type="transmembrane region" description="Helical" evidence="6">
    <location>
        <begin position="168"/>
        <end position="189"/>
    </location>
</feature>
<name>A0A6G7VKK4_9RHOB</name>
<dbReference type="PANTHER" id="PTHR47755:SF1">
    <property type="entry name" value="CELL DIVISION PROTEIN FTSX"/>
    <property type="match status" value="1"/>
</dbReference>
<evidence type="ECO:0000313" key="9">
    <source>
        <dbReference type="Proteomes" id="UP000500791"/>
    </source>
</evidence>
<dbReference type="AlphaFoldDB" id="A0A6G7VKK4"/>
<keyword evidence="4 6" id="KW-1133">Transmembrane helix</keyword>
<evidence type="ECO:0000259" key="7">
    <source>
        <dbReference type="Pfam" id="PF02687"/>
    </source>
</evidence>